<evidence type="ECO:0000313" key="3">
    <source>
        <dbReference type="Proteomes" id="UP000298111"/>
    </source>
</evidence>
<reference evidence="2 3" key="1">
    <citation type="submission" date="2018-10" db="EMBL/GenBank/DDBJ databases">
        <title>Isolation of pseudouridimycin from Streptomyces albus DSM 40763.</title>
        <authorList>
            <person name="Rosenqvist P."/>
            <person name="Metsae-Ketelae M."/>
            <person name="Virta P."/>
        </authorList>
    </citation>
    <scope>NUCLEOTIDE SEQUENCE [LARGE SCALE GENOMIC DNA]</scope>
    <source>
        <strain evidence="2 3">DSM 40763</strain>
    </source>
</reference>
<name>A0A6C1C0J9_9ACTN</name>
<dbReference type="PANTHER" id="PTHR43443:SF1">
    <property type="entry name" value="3-HEXULOSE-6-PHOSPHATE ISOMERASE"/>
    <property type="match status" value="1"/>
</dbReference>
<accession>A0A6C1C0J9</accession>
<dbReference type="EMBL" id="RCIY01000062">
    <property type="protein sequence ID" value="TGG82350.1"/>
    <property type="molecule type" value="Genomic_DNA"/>
</dbReference>
<dbReference type="GO" id="GO:1901135">
    <property type="term" value="P:carbohydrate derivative metabolic process"/>
    <property type="evidence" value="ECO:0007669"/>
    <property type="project" value="InterPro"/>
</dbReference>
<dbReference type="CDD" id="cd05005">
    <property type="entry name" value="SIS_PHI"/>
    <property type="match status" value="1"/>
</dbReference>
<dbReference type="PANTHER" id="PTHR43443">
    <property type="entry name" value="3-HEXULOSE-6-PHOSPHATE ISOMERASE"/>
    <property type="match status" value="1"/>
</dbReference>
<comment type="caution">
    <text evidence="2">The sequence shown here is derived from an EMBL/GenBank/DDBJ whole genome shotgun (WGS) entry which is preliminary data.</text>
</comment>
<dbReference type="AlphaFoldDB" id="A0A6C1C0J9"/>
<dbReference type="GO" id="GO:0016853">
    <property type="term" value="F:isomerase activity"/>
    <property type="evidence" value="ECO:0007669"/>
    <property type="project" value="InterPro"/>
</dbReference>
<dbReference type="Proteomes" id="UP000298111">
    <property type="component" value="Unassembled WGS sequence"/>
</dbReference>
<dbReference type="GeneID" id="75184761"/>
<dbReference type="RefSeq" id="WP_016467895.1">
    <property type="nucleotide sequence ID" value="NZ_BBQG01000057.1"/>
</dbReference>
<sequence length="205" mass="22011">MVDQQKPPETVVPPAEAAVGVDGPYPSARRIIIRELDALLSRVDDEASAAFVTAFRDAARIFVVGAGRSKLSAEGFAMRLTHLGLRAHVAGDATTPAIGPDDLLLVCSGSGETPTVMAMTENAARAGARIALVTANTDSCLARRADLVVHLAEYSQDHEPDRSTQFVGTLFEQGALLFFDSLVLAYQWMYEVDPRDMLAAHTNLE</sequence>
<dbReference type="Gene3D" id="3.40.50.10490">
    <property type="entry name" value="Glucose-6-phosphate isomerase like protein, domain 1"/>
    <property type="match status" value="1"/>
</dbReference>
<dbReference type="InterPro" id="IPR001347">
    <property type="entry name" value="SIS_dom"/>
</dbReference>
<evidence type="ECO:0000256" key="1">
    <source>
        <dbReference type="ARBA" id="ARBA00009235"/>
    </source>
</evidence>
<dbReference type="Pfam" id="PF01380">
    <property type="entry name" value="SIS"/>
    <property type="match status" value="1"/>
</dbReference>
<dbReference type="SUPFAM" id="SSF53697">
    <property type="entry name" value="SIS domain"/>
    <property type="match status" value="1"/>
</dbReference>
<comment type="similarity">
    <text evidence="1">Belongs to the SIS family. PHI subfamily.</text>
</comment>
<dbReference type="GO" id="GO:0097367">
    <property type="term" value="F:carbohydrate derivative binding"/>
    <property type="evidence" value="ECO:0007669"/>
    <property type="project" value="InterPro"/>
</dbReference>
<dbReference type="InterPro" id="IPR046348">
    <property type="entry name" value="SIS_dom_sf"/>
</dbReference>
<dbReference type="PROSITE" id="PS51464">
    <property type="entry name" value="SIS"/>
    <property type="match status" value="1"/>
</dbReference>
<proteinExistence type="inferred from homology"/>
<dbReference type="NCBIfam" id="TIGR03127">
    <property type="entry name" value="RuMP_HxlB"/>
    <property type="match status" value="1"/>
</dbReference>
<evidence type="ECO:0000313" key="2">
    <source>
        <dbReference type="EMBL" id="TGG82350.1"/>
    </source>
</evidence>
<protein>
    <submittedName>
        <fullName evidence="2">SIS domain-containing protein</fullName>
    </submittedName>
</protein>
<organism evidence="2 3">
    <name type="scientific">Streptomyces albus</name>
    <dbReference type="NCBI Taxonomy" id="1888"/>
    <lineage>
        <taxon>Bacteria</taxon>
        <taxon>Bacillati</taxon>
        <taxon>Actinomycetota</taxon>
        <taxon>Actinomycetes</taxon>
        <taxon>Kitasatosporales</taxon>
        <taxon>Streptomycetaceae</taxon>
        <taxon>Streptomyces</taxon>
    </lineage>
</organism>
<gene>
    <name evidence="2" type="ORF">D8771_17350</name>
</gene>
<dbReference type="InterPro" id="IPR017552">
    <property type="entry name" value="PHI/rmpB"/>
</dbReference>